<dbReference type="InterPro" id="IPR010520">
    <property type="entry name" value="FrsA-like"/>
</dbReference>
<name>A0ABY7TPF2_9SPHN</name>
<protein>
    <submittedName>
        <fullName evidence="2">Alpha/beta hydrolase</fullName>
    </submittedName>
</protein>
<evidence type="ECO:0000313" key="3">
    <source>
        <dbReference type="Proteomes" id="UP001220395"/>
    </source>
</evidence>
<dbReference type="SUPFAM" id="SSF53474">
    <property type="entry name" value="alpha/beta-Hydrolases"/>
    <property type="match status" value="1"/>
</dbReference>
<dbReference type="GO" id="GO:0016787">
    <property type="term" value="F:hydrolase activity"/>
    <property type="evidence" value="ECO:0007669"/>
    <property type="project" value="UniProtKB-KW"/>
</dbReference>
<sequence>MYEPFPGNYVWNLSVNICLNMGGVMGEIDPANDKVRAVASANPDEGTEAFFDAWGALADRVRGLAEADEAAGHPISAAEKYARAAAYYITAERMQSRDFGPRKAMYRTMLDTVEAFYRTSDLGAARVTFPYEGAHLAATFVPGRGDGPRPCMIFCNGLDSTKEMVLLALRDRFAKRGISTLLIDQPGVGEALRLDGLTAIHDTERWAGAAVDYLETRADVDCKRIGMMGWSMGGYYAPRALAYEPRFAIGAVWGGNHDWGGHQKARLQREGDMPVPHYWDHVMWVWGQPDMASFMALMDKVNLNGHLQNIRVPFLVTHGGNDRQIPLKYAEQSYEQAVNSPDRELKVFTPAEGGIEHCGADNMEPVQNFIGDWLADRFARMAA</sequence>
<dbReference type="Pfam" id="PF06500">
    <property type="entry name" value="FrsA-like"/>
    <property type="match status" value="1"/>
</dbReference>
<accession>A0ABY7TPF2</accession>
<dbReference type="RefSeq" id="WP_273690698.1">
    <property type="nucleotide sequence ID" value="NZ_CP117411.1"/>
</dbReference>
<dbReference type="Gene3D" id="1.20.1440.110">
    <property type="entry name" value="acylaminoacyl peptidase"/>
    <property type="match status" value="1"/>
</dbReference>
<reference evidence="2 3" key="1">
    <citation type="submission" date="2023-02" db="EMBL/GenBank/DDBJ databases">
        <title>Genome sequence of Sphingomonas naphthae.</title>
        <authorList>
            <person name="Kim S."/>
            <person name="Heo J."/>
            <person name="Kwon S.-W."/>
        </authorList>
    </citation>
    <scope>NUCLEOTIDE SEQUENCE [LARGE SCALE GENOMIC DNA]</scope>
    <source>
        <strain evidence="2 3">KACC 18716</strain>
    </source>
</reference>
<dbReference type="Proteomes" id="UP001220395">
    <property type="component" value="Chromosome"/>
</dbReference>
<dbReference type="Gene3D" id="3.40.50.1820">
    <property type="entry name" value="alpha/beta hydrolase"/>
    <property type="match status" value="1"/>
</dbReference>
<dbReference type="PANTHER" id="PTHR22946:SF12">
    <property type="entry name" value="CONIDIAL PIGMENT BIOSYNTHESIS PROTEIN AYG1 (AFU_ORTHOLOGUE AFUA_2G17550)"/>
    <property type="match status" value="1"/>
</dbReference>
<dbReference type="InterPro" id="IPR029058">
    <property type="entry name" value="AB_hydrolase_fold"/>
</dbReference>
<organism evidence="2 3">
    <name type="scientific">Sphingomonas naphthae</name>
    <dbReference type="NCBI Taxonomy" id="1813468"/>
    <lineage>
        <taxon>Bacteria</taxon>
        <taxon>Pseudomonadati</taxon>
        <taxon>Pseudomonadota</taxon>
        <taxon>Alphaproteobacteria</taxon>
        <taxon>Sphingomonadales</taxon>
        <taxon>Sphingomonadaceae</taxon>
        <taxon>Sphingomonas</taxon>
    </lineage>
</organism>
<dbReference type="EMBL" id="CP117411">
    <property type="protein sequence ID" value="WCT75123.1"/>
    <property type="molecule type" value="Genomic_DNA"/>
</dbReference>
<keyword evidence="1 2" id="KW-0378">Hydrolase</keyword>
<keyword evidence="3" id="KW-1185">Reference proteome</keyword>
<evidence type="ECO:0000256" key="1">
    <source>
        <dbReference type="ARBA" id="ARBA00022801"/>
    </source>
</evidence>
<dbReference type="PANTHER" id="PTHR22946">
    <property type="entry name" value="DIENELACTONE HYDROLASE DOMAIN-CONTAINING PROTEIN-RELATED"/>
    <property type="match status" value="1"/>
</dbReference>
<dbReference type="InterPro" id="IPR050261">
    <property type="entry name" value="FrsA_esterase"/>
</dbReference>
<gene>
    <name evidence="2" type="ORF">PQ455_07885</name>
</gene>
<proteinExistence type="predicted"/>
<evidence type="ECO:0000313" key="2">
    <source>
        <dbReference type="EMBL" id="WCT75123.1"/>
    </source>
</evidence>